<gene>
    <name evidence="1" type="ORF">AVEN_243017_1</name>
</gene>
<organism evidence="1 2">
    <name type="scientific">Araneus ventricosus</name>
    <name type="common">Orbweaver spider</name>
    <name type="synonym">Epeira ventricosa</name>
    <dbReference type="NCBI Taxonomy" id="182803"/>
    <lineage>
        <taxon>Eukaryota</taxon>
        <taxon>Metazoa</taxon>
        <taxon>Ecdysozoa</taxon>
        <taxon>Arthropoda</taxon>
        <taxon>Chelicerata</taxon>
        <taxon>Arachnida</taxon>
        <taxon>Araneae</taxon>
        <taxon>Araneomorphae</taxon>
        <taxon>Entelegynae</taxon>
        <taxon>Araneoidea</taxon>
        <taxon>Araneidae</taxon>
        <taxon>Araneus</taxon>
    </lineage>
</organism>
<keyword evidence="2" id="KW-1185">Reference proteome</keyword>
<name>A0A4Y2D4V9_ARAVE</name>
<comment type="caution">
    <text evidence="1">The sequence shown here is derived from an EMBL/GenBank/DDBJ whole genome shotgun (WGS) entry which is preliminary data.</text>
</comment>
<evidence type="ECO:0000313" key="2">
    <source>
        <dbReference type="Proteomes" id="UP000499080"/>
    </source>
</evidence>
<accession>A0A4Y2D4V9</accession>
<evidence type="ECO:0000313" key="1">
    <source>
        <dbReference type="EMBL" id="GBM11146.1"/>
    </source>
</evidence>
<sequence>MTLKDTNNPATYTQLNLTWRKESQTTTLNRGMITTIFTDDYKINGKDTTRRDCAFVEHVCPYHDRGHGGLVIGSRPRGRRVSKPDFTEEQPCKWARCTLNPSSRMSSRWCGAKVRRGDCQLKCRPRQLTAVTNFEVRPKIALSCCSKTGRKYN</sequence>
<proteinExistence type="predicted"/>
<protein>
    <submittedName>
        <fullName evidence="1">Uncharacterized protein</fullName>
    </submittedName>
</protein>
<dbReference type="Proteomes" id="UP000499080">
    <property type="component" value="Unassembled WGS sequence"/>
</dbReference>
<dbReference type="EMBL" id="BGPR01000295">
    <property type="protein sequence ID" value="GBM11146.1"/>
    <property type="molecule type" value="Genomic_DNA"/>
</dbReference>
<dbReference type="AlphaFoldDB" id="A0A4Y2D4V9"/>
<reference evidence="1 2" key="1">
    <citation type="journal article" date="2019" name="Sci. Rep.">
        <title>Orb-weaving spider Araneus ventricosus genome elucidates the spidroin gene catalogue.</title>
        <authorList>
            <person name="Kono N."/>
            <person name="Nakamura H."/>
            <person name="Ohtoshi R."/>
            <person name="Moran D.A.P."/>
            <person name="Shinohara A."/>
            <person name="Yoshida Y."/>
            <person name="Fujiwara M."/>
            <person name="Mori M."/>
            <person name="Tomita M."/>
            <person name="Arakawa K."/>
        </authorList>
    </citation>
    <scope>NUCLEOTIDE SEQUENCE [LARGE SCALE GENOMIC DNA]</scope>
</reference>